<feature type="transmembrane region" description="Helical" evidence="1">
    <location>
        <begin position="47"/>
        <end position="77"/>
    </location>
</feature>
<proteinExistence type="predicted"/>
<evidence type="ECO:0000256" key="1">
    <source>
        <dbReference type="SAM" id="Phobius"/>
    </source>
</evidence>
<dbReference type="PANTHER" id="PTHR35007">
    <property type="entry name" value="INTEGRAL MEMBRANE PROTEIN-RELATED"/>
    <property type="match status" value="1"/>
</dbReference>
<dbReference type="AlphaFoldDB" id="A0A543P1A4"/>
<protein>
    <submittedName>
        <fullName evidence="2">Tight adherence protein B</fullName>
    </submittedName>
</protein>
<gene>
    <name evidence="2" type="ORF">FHU33_4416</name>
</gene>
<accession>A0A543P1A4</accession>
<dbReference type="RefSeq" id="WP_142027670.1">
    <property type="nucleotide sequence ID" value="NZ_VFQE01000002.1"/>
</dbReference>
<evidence type="ECO:0000313" key="2">
    <source>
        <dbReference type="EMBL" id="TQN37750.1"/>
    </source>
</evidence>
<sequence length="265" mass="26959">MTGALLAAALAMLLWPDPRALRRARLRTVGVGTGRGLLRSATPSLPVPVIAGVAATAVAALLSTPLVAGLSALAGIVGGRSWVVRQRARRAEDRLRSLTEALGALGAELRSGRSVDAATDAAVAACADEECGTALARALRAPGVPVPSVPDADFAAALDRVSAGVRLSARTGCSLAAVVAAVEDDLRARERMRQELRTATAGPRASAMLLAGLPVLGLAMGNGVGADPWRVLTTTATGQVLLVLGVALELAGLTWSGHLVRRAVR</sequence>
<feature type="transmembrane region" description="Helical" evidence="1">
    <location>
        <begin position="240"/>
        <end position="260"/>
    </location>
</feature>
<dbReference type="OrthoDB" id="5198162at2"/>
<comment type="caution">
    <text evidence="2">The sequence shown here is derived from an EMBL/GenBank/DDBJ whole genome shotgun (WGS) entry which is preliminary data.</text>
</comment>
<keyword evidence="3" id="KW-1185">Reference proteome</keyword>
<evidence type="ECO:0000313" key="3">
    <source>
        <dbReference type="Proteomes" id="UP000319865"/>
    </source>
</evidence>
<dbReference type="Proteomes" id="UP000319865">
    <property type="component" value="Unassembled WGS sequence"/>
</dbReference>
<keyword evidence="1" id="KW-0812">Transmembrane</keyword>
<feature type="transmembrane region" description="Helical" evidence="1">
    <location>
        <begin position="201"/>
        <end position="220"/>
    </location>
</feature>
<keyword evidence="1" id="KW-1133">Transmembrane helix</keyword>
<name>A0A543P1A4_9ACTN</name>
<dbReference type="PANTHER" id="PTHR35007:SF4">
    <property type="entry name" value="CONSERVED TRANSMEMBRANE PROTEIN-RELATED"/>
    <property type="match status" value="1"/>
</dbReference>
<dbReference type="EMBL" id="VFQE01000002">
    <property type="protein sequence ID" value="TQN37750.1"/>
    <property type="molecule type" value="Genomic_DNA"/>
</dbReference>
<keyword evidence="1" id="KW-0472">Membrane</keyword>
<reference evidence="2 3" key="1">
    <citation type="submission" date="2019-06" db="EMBL/GenBank/DDBJ databases">
        <title>Sequencing the genomes of 1000 actinobacteria strains.</title>
        <authorList>
            <person name="Klenk H.-P."/>
        </authorList>
    </citation>
    <scope>NUCLEOTIDE SEQUENCE [LARGE SCALE GENOMIC DNA]</scope>
    <source>
        <strain evidence="2 3">DSM 46837</strain>
    </source>
</reference>
<organism evidence="2 3">
    <name type="scientific">Blastococcus colisei</name>
    <dbReference type="NCBI Taxonomy" id="1564162"/>
    <lineage>
        <taxon>Bacteria</taxon>
        <taxon>Bacillati</taxon>
        <taxon>Actinomycetota</taxon>
        <taxon>Actinomycetes</taxon>
        <taxon>Geodermatophilales</taxon>
        <taxon>Geodermatophilaceae</taxon>
        <taxon>Blastococcus</taxon>
    </lineage>
</organism>